<organism evidence="2 3">
    <name type="scientific">Deinococcus reticulitermitis</name>
    <dbReference type="NCBI Taxonomy" id="856736"/>
    <lineage>
        <taxon>Bacteria</taxon>
        <taxon>Thermotogati</taxon>
        <taxon>Deinococcota</taxon>
        <taxon>Deinococci</taxon>
        <taxon>Deinococcales</taxon>
        <taxon>Deinococcaceae</taxon>
        <taxon>Deinococcus</taxon>
    </lineage>
</organism>
<dbReference type="OrthoDB" id="73772at2"/>
<proteinExistence type="predicted"/>
<gene>
    <name evidence="2" type="ORF">SAMN04488058_101331</name>
</gene>
<feature type="compositionally biased region" description="Low complexity" evidence="1">
    <location>
        <begin position="141"/>
        <end position="154"/>
    </location>
</feature>
<protein>
    <submittedName>
        <fullName evidence="2">Uncharacterized protein</fullName>
    </submittedName>
</protein>
<reference evidence="3" key="1">
    <citation type="submission" date="2016-10" db="EMBL/GenBank/DDBJ databases">
        <authorList>
            <person name="Varghese N."/>
            <person name="Submissions S."/>
        </authorList>
    </citation>
    <scope>NUCLEOTIDE SEQUENCE [LARGE SCALE GENOMIC DNA]</scope>
    <source>
        <strain evidence="3">CGMCC 1.10218</strain>
    </source>
</reference>
<keyword evidence="3" id="KW-1185">Reference proteome</keyword>
<dbReference type="RefSeq" id="WP_143068289.1">
    <property type="nucleotide sequence ID" value="NZ_FNZA01000001.1"/>
</dbReference>
<evidence type="ECO:0000313" key="3">
    <source>
        <dbReference type="Proteomes" id="UP000199223"/>
    </source>
</evidence>
<feature type="compositionally biased region" description="Basic and acidic residues" evidence="1">
    <location>
        <begin position="168"/>
        <end position="178"/>
    </location>
</feature>
<dbReference type="STRING" id="856736.SAMN04488058_101331"/>
<dbReference type="AlphaFoldDB" id="A0A1H6SJZ4"/>
<feature type="region of interest" description="Disordered" evidence="1">
    <location>
        <begin position="116"/>
        <end position="222"/>
    </location>
</feature>
<evidence type="ECO:0000313" key="2">
    <source>
        <dbReference type="EMBL" id="SEI68288.1"/>
    </source>
</evidence>
<sequence>MSRNTAMALVNQFLGRQNTIPIPVPFVRLLGDYAAAAFLAQCLYWTDRSTEKDGWFYKSREEWAEELCMTEKQVRRCMEACAPYVEIERRGIPARNYYRPNQTKIAEALRGLMGPTREAEEGQQELPKRANKSSPKGPNSEAQKGQQVVQEKGQLSTEPTTKPTQNLRQKDVVSREGDEVQDPETIPSLPVPVQLSQDSSEAGEHQPTSPEDVPPGAAPLPALREALAPWSADKLIGERATRQGERGWASLSAERIRELRQAAFDKRGNRYRGDLCALLDAEITKKNHANGTDAAEKDWLA</sequence>
<dbReference type="Proteomes" id="UP000199223">
    <property type="component" value="Unassembled WGS sequence"/>
</dbReference>
<dbReference type="EMBL" id="FNZA01000001">
    <property type="protein sequence ID" value="SEI68288.1"/>
    <property type="molecule type" value="Genomic_DNA"/>
</dbReference>
<name>A0A1H6SJZ4_9DEIO</name>
<evidence type="ECO:0000256" key="1">
    <source>
        <dbReference type="SAM" id="MobiDB-lite"/>
    </source>
</evidence>
<accession>A0A1H6SJZ4</accession>
<feature type="compositionally biased region" description="Polar residues" evidence="1">
    <location>
        <begin position="155"/>
        <end position="167"/>
    </location>
</feature>